<evidence type="ECO:0000313" key="2">
    <source>
        <dbReference type="EMBL" id="GAA0926445.1"/>
    </source>
</evidence>
<proteinExistence type="predicted"/>
<protein>
    <submittedName>
        <fullName evidence="2">Uncharacterized protein</fullName>
    </submittedName>
</protein>
<gene>
    <name evidence="2" type="ORF">GCM10009575_025800</name>
</gene>
<dbReference type="EMBL" id="BAAAID010000013">
    <property type="protein sequence ID" value="GAA0926445.1"/>
    <property type="molecule type" value="Genomic_DNA"/>
</dbReference>
<feature type="region of interest" description="Disordered" evidence="1">
    <location>
        <begin position="1"/>
        <end position="117"/>
    </location>
</feature>
<accession>A0ABN1PE50</accession>
<evidence type="ECO:0000313" key="3">
    <source>
        <dbReference type="Proteomes" id="UP001500418"/>
    </source>
</evidence>
<name>A0ABN1PE50_9ACTN</name>
<feature type="compositionally biased region" description="Basic and acidic residues" evidence="1">
    <location>
        <begin position="7"/>
        <end position="23"/>
    </location>
</feature>
<organism evidence="2 3">
    <name type="scientific">Streptomyces rhizosphaericus</name>
    <dbReference type="NCBI Taxonomy" id="114699"/>
    <lineage>
        <taxon>Bacteria</taxon>
        <taxon>Bacillati</taxon>
        <taxon>Actinomycetota</taxon>
        <taxon>Actinomycetes</taxon>
        <taxon>Kitasatosporales</taxon>
        <taxon>Streptomycetaceae</taxon>
        <taxon>Streptomyces</taxon>
        <taxon>Streptomyces violaceusniger group</taxon>
    </lineage>
</organism>
<evidence type="ECO:0000256" key="1">
    <source>
        <dbReference type="SAM" id="MobiDB-lite"/>
    </source>
</evidence>
<sequence>MGDDDDARLAGLERRHRMPDVEHVGAAADVGAVQPTRAYAQHEGDIGGRQHRRDAVRVGDREPRVGERQDGGFSGAPIVSPAGSGGAPGRFVRRRGPSGSAAIATTYGASPSKPGEARWTTTYDASVARSLALFQDTGPPVKGDLARCGKNARPVCTHVGSHSSPSRALSQ</sequence>
<dbReference type="Proteomes" id="UP001500418">
    <property type="component" value="Unassembled WGS sequence"/>
</dbReference>
<comment type="caution">
    <text evidence="2">The sequence shown here is derived from an EMBL/GenBank/DDBJ whole genome shotgun (WGS) entry which is preliminary data.</text>
</comment>
<reference evidence="2 3" key="1">
    <citation type="journal article" date="2019" name="Int. J. Syst. Evol. Microbiol.">
        <title>The Global Catalogue of Microorganisms (GCM) 10K type strain sequencing project: providing services to taxonomists for standard genome sequencing and annotation.</title>
        <authorList>
            <consortium name="The Broad Institute Genomics Platform"/>
            <consortium name="The Broad Institute Genome Sequencing Center for Infectious Disease"/>
            <person name="Wu L."/>
            <person name="Ma J."/>
        </authorList>
    </citation>
    <scope>NUCLEOTIDE SEQUENCE [LARGE SCALE GENOMIC DNA]</scope>
    <source>
        <strain evidence="2 3">JCM 11444</strain>
    </source>
</reference>
<keyword evidence="3" id="KW-1185">Reference proteome</keyword>
<feature type="compositionally biased region" description="Basic and acidic residues" evidence="1">
    <location>
        <begin position="40"/>
        <end position="70"/>
    </location>
</feature>